<organism evidence="2 3">
    <name type="scientific">Costertonia aggregata</name>
    <dbReference type="NCBI Taxonomy" id="343403"/>
    <lineage>
        <taxon>Bacteria</taxon>
        <taxon>Pseudomonadati</taxon>
        <taxon>Bacteroidota</taxon>
        <taxon>Flavobacteriia</taxon>
        <taxon>Flavobacteriales</taxon>
        <taxon>Flavobacteriaceae</taxon>
        <taxon>Costertonia</taxon>
    </lineage>
</organism>
<protein>
    <recommendedName>
        <fullName evidence="4">Lipoprotein</fullName>
    </recommendedName>
</protein>
<evidence type="ECO:0000256" key="1">
    <source>
        <dbReference type="SAM" id="SignalP"/>
    </source>
</evidence>
<keyword evidence="1" id="KW-0732">Signal</keyword>
<keyword evidence="3" id="KW-1185">Reference proteome</keyword>
<evidence type="ECO:0008006" key="4">
    <source>
        <dbReference type="Google" id="ProtNLM"/>
    </source>
</evidence>
<feature type="signal peptide" evidence="1">
    <location>
        <begin position="1"/>
        <end position="20"/>
    </location>
</feature>
<proteinExistence type="predicted"/>
<reference evidence="2 3" key="1">
    <citation type="journal article" date="2006" name="Int. J. Syst. Evol. Microbiol.">
        <title>Costertonia aggregata gen. nov., sp. nov., a mesophilic marine bacterium of the family Flavobacteriaceae, isolated from a mature biofilm.</title>
        <authorList>
            <person name="Kwon K.K."/>
            <person name="Lee Y.K."/>
            <person name="Lee H.K."/>
        </authorList>
    </citation>
    <scope>NUCLEOTIDE SEQUENCE [LARGE SCALE GENOMIC DNA]</scope>
    <source>
        <strain evidence="2 3">KCCM 42265</strain>
    </source>
</reference>
<evidence type="ECO:0000313" key="2">
    <source>
        <dbReference type="EMBL" id="QLG46195.1"/>
    </source>
</evidence>
<accession>A0A7H9ASM2</accession>
<dbReference type="EMBL" id="CP058595">
    <property type="protein sequence ID" value="QLG46195.1"/>
    <property type="molecule type" value="Genomic_DNA"/>
</dbReference>
<dbReference type="PROSITE" id="PS51257">
    <property type="entry name" value="PROKAR_LIPOPROTEIN"/>
    <property type="match status" value="1"/>
</dbReference>
<sequence length="210" mass="23872">MKTLQKCILGFLGLSLFTIAACQEQPKKETPVEEEEPEMVKVPEGIITLREAKILCENYENRRVNIIKGYEMEQNNATEAFVPTQFIDFDFKTIERYVKYVKRKARKAKVKPDSLRIYLGNYGADGKDKYKNTVFVLPTTTIDGDHGGFYIDADGKAKLVRNYWPKDENGNQMGDEKSEAGFLPTLNMLFQDESLILNDGHSGPPPSTDF</sequence>
<name>A0A7H9ASM2_9FLAO</name>
<dbReference type="Proteomes" id="UP000509302">
    <property type="component" value="Chromosome"/>
</dbReference>
<gene>
    <name evidence="2" type="ORF">HYG79_12850</name>
</gene>
<feature type="chain" id="PRO_5028875205" description="Lipoprotein" evidence="1">
    <location>
        <begin position="21"/>
        <end position="210"/>
    </location>
</feature>
<dbReference type="AlphaFoldDB" id="A0A7H9ASM2"/>
<dbReference type="KEGG" id="cagg:HYG79_12850"/>
<dbReference type="RefSeq" id="WP_179242476.1">
    <property type="nucleotide sequence ID" value="NZ_CP058595.1"/>
</dbReference>
<evidence type="ECO:0000313" key="3">
    <source>
        <dbReference type="Proteomes" id="UP000509302"/>
    </source>
</evidence>